<keyword evidence="3" id="KW-1185">Reference proteome</keyword>
<evidence type="ECO:0000313" key="2">
    <source>
        <dbReference type="EMBL" id="CAC5380946.1"/>
    </source>
</evidence>
<feature type="region of interest" description="Disordered" evidence="1">
    <location>
        <begin position="1"/>
        <end position="67"/>
    </location>
</feature>
<accession>A0A6J8BBK3</accession>
<feature type="compositionally biased region" description="Polar residues" evidence="1">
    <location>
        <begin position="53"/>
        <end position="62"/>
    </location>
</feature>
<dbReference type="AlphaFoldDB" id="A0A6J8BBK3"/>
<feature type="compositionally biased region" description="Basic and acidic residues" evidence="1">
    <location>
        <begin position="188"/>
        <end position="197"/>
    </location>
</feature>
<dbReference type="Proteomes" id="UP000507470">
    <property type="component" value="Unassembled WGS sequence"/>
</dbReference>
<sequence length="309" mass="35653">MYRHIPKQIEEKHKETHSQDRLTGTDNTQPPTDQDVQIHKTTKKKTQKIDQLGTDTPTTNNGPVKHIDVQTHTNNKEKHKVKIDNLVQTHQPPITDPQTYRCTDTYKQQRKHIYSQDTLTTGTETYRCNHQRTENTRHTNHHNKGPVQTYDGRQTNGKEKHSPDRANLVQTPPTTTRAKNIDVQTHTNNKEKTHSPDRLTWTHQPPITDPGKHRCTDTYKQQKKTHSPDRLTWYRHTQPPITGPSKHIDVQTHTNNKENTVQIGTDTPTTNNGPGKHIDAQTYNNNHSPDRITVQTHQPPIKDLQNIDA</sequence>
<feature type="compositionally biased region" description="Polar residues" evidence="1">
    <location>
        <begin position="21"/>
        <end position="35"/>
    </location>
</feature>
<evidence type="ECO:0000313" key="3">
    <source>
        <dbReference type="Proteomes" id="UP000507470"/>
    </source>
</evidence>
<gene>
    <name evidence="2" type="ORF">MCOR_16871</name>
</gene>
<organism evidence="2 3">
    <name type="scientific">Mytilus coruscus</name>
    <name type="common">Sea mussel</name>
    <dbReference type="NCBI Taxonomy" id="42192"/>
    <lineage>
        <taxon>Eukaryota</taxon>
        <taxon>Metazoa</taxon>
        <taxon>Spiralia</taxon>
        <taxon>Lophotrochozoa</taxon>
        <taxon>Mollusca</taxon>
        <taxon>Bivalvia</taxon>
        <taxon>Autobranchia</taxon>
        <taxon>Pteriomorphia</taxon>
        <taxon>Mytilida</taxon>
        <taxon>Mytiloidea</taxon>
        <taxon>Mytilidae</taxon>
        <taxon>Mytilinae</taxon>
        <taxon>Mytilus</taxon>
    </lineage>
</organism>
<feature type="region of interest" description="Disordered" evidence="1">
    <location>
        <begin position="136"/>
        <end position="172"/>
    </location>
</feature>
<reference evidence="2 3" key="1">
    <citation type="submission" date="2020-06" db="EMBL/GenBank/DDBJ databases">
        <authorList>
            <person name="Li R."/>
            <person name="Bekaert M."/>
        </authorList>
    </citation>
    <scope>NUCLEOTIDE SEQUENCE [LARGE SCALE GENOMIC DNA]</scope>
    <source>
        <strain evidence="3">wild</strain>
    </source>
</reference>
<evidence type="ECO:0000256" key="1">
    <source>
        <dbReference type="SAM" id="MobiDB-lite"/>
    </source>
</evidence>
<feature type="region of interest" description="Disordered" evidence="1">
    <location>
        <begin position="185"/>
        <end position="228"/>
    </location>
</feature>
<feature type="compositionally biased region" description="Basic and acidic residues" evidence="1">
    <location>
        <begin position="7"/>
        <end position="20"/>
    </location>
</feature>
<name>A0A6J8BBK3_MYTCO</name>
<protein>
    <submittedName>
        <fullName evidence="2">Uncharacterized protein</fullName>
    </submittedName>
</protein>
<proteinExistence type="predicted"/>
<dbReference type="EMBL" id="CACVKT020002956">
    <property type="protein sequence ID" value="CAC5380946.1"/>
    <property type="molecule type" value="Genomic_DNA"/>
</dbReference>